<feature type="region of interest" description="Disordered" evidence="1">
    <location>
        <begin position="86"/>
        <end position="105"/>
    </location>
</feature>
<reference evidence="3" key="3">
    <citation type="submission" date="2025-08" db="UniProtKB">
        <authorList>
            <consortium name="RefSeq"/>
        </authorList>
    </citation>
    <scope>IDENTIFICATION</scope>
    <source>
        <strain evidence="3">NI907</strain>
    </source>
</reference>
<reference evidence="3" key="2">
    <citation type="submission" date="2019-10" db="EMBL/GenBank/DDBJ databases">
        <authorList>
            <consortium name="NCBI Genome Project"/>
        </authorList>
    </citation>
    <scope>NUCLEOTIDE SEQUENCE</scope>
    <source>
        <strain evidence="3">NI907</strain>
    </source>
</reference>
<organism evidence="2 3">
    <name type="scientific">Pyricularia grisea</name>
    <name type="common">Crabgrass-specific blast fungus</name>
    <name type="synonym">Magnaporthe grisea</name>
    <dbReference type="NCBI Taxonomy" id="148305"/>
    <lineage>
        <taxon>Eukaryota</taxon>
        <taxon>Fungi</taxon>
        <taxon>Dikarya</taxon>
        <taxon>Ascomycota</taxon>
        <taxon>Pezizomycotina</taxon>
        <taxon>Sordariomycetes</taxon>
        <taxon>Sordariomycetidae</taxon>
        <taxon>Magnaporthales</taxon>
        <taxon>Pyriculariaceae</taxon>
        <taxon>Pyricularia</taxon>
    </lineage>
</organism>
<evidence type="ECO:0000313" key="2">
    <source>
        <dbReference type="Proteomes" id="UP000515153"/>
    </source>
</evidence>
<sequence>TANRLVRQIAGVKGTDTLLRCPKVSSTFQYLTGGYCEKDACKFKYLRKHGFLSSKELWERMHMLTPCLCKLIMNNRVLGNMANQNRSMRSMGGMRGNVDQGYGNE</sequence>
<protein>
    <submittedName>
        <fullName evidence="3">Uncharacterized protein</fullName>
    </submittedName>
</protein>
<dbReference type="Proteomes" id="UP000515153">
    <property type="component" value="Chromosome V"/>
</dbReference>
<dbReference type="GeneID" id="41963673"/>
<accession>A0A6P8AVK9</accession>
<reference evidence="2 3" key="1">
    <citation type="journal article" date="2019" name="Mol. Biol. Evol.">
        <title>Blast fungal genomes show frequent chromosomal changes, gene gains and losses, and effector gene turnover.</title>
        <authorList>
            <person name="Gomez Luciano L.B."/>
            <person name="Jason Tsai I."/>
            <person name="Chuma I."/>
            <person name="Tosa Y."/>
            <person name="Chen Y.H."/>
            <person name="Li J.Y."/>
            <person name="Li M.Y."/>
            <person name="Jade Lu M.Y."/>
            <person name="Nakayashiki H."/>
            <person name="Li W.H."/>
        </authorList>
    </citation>
    <scope>NUCLEOTIDE SEQUENCE [LARGE SCALE GENOMIC DNA]</scope>
    <source>
        <strain evidence="2 3">NI907</strain>
    </source>
</reference>
<feature type="non-terminal residue" evidence="3">
    <location>
        <position position="1"/>
    </location>
</feature>
<evidence type="ECO:0000313" key="3">
    <source>
        <dbReference type="RefSeq" id="XP_030978958.1"/>
    </source>
</evidence>
<dbReference type="KEGG" id="pgri:PgNI_08774"/>
<keyword evidence="2" id="KW-1185">Reference proteome</keyword>
<gene>
    <name evidence="3" type="ORF">PgNI_08774</name>
</gene>
<evidence type="ECO:0000256" key="1">
    <source>
        <dbReference type="SAM" id="MobiDB-lite"/>
    </source>
</evidence>
<proteinExistence type="predicted"/>
<name>A0A6P8AVK9_PYRGI</name>
<dbReference type="RefSeq" id="XP_030978958.1">
    <property type="nucleotide sequence ID" value="XM_031128765.1"/>
</dbReference>
<dbReference type="AlphaFoldDB" id="A0A6P8AVK9"/>